<dbReference type="InterPro" id="IPR011009">
    <property type="entry name" value="Kinase-like_dom_sf"/>
</dbReference>
<dbReference type="AlphaFoldDB" id="A0A423VFT8"/>
<reference evidence="2 3" key="1">
    <citation type="submission" date="2015-09" db="EMBL/GenBank/DDBJ databases">
        <title>Host preference determinants of Valsa canker pathogens revealed by comparative genomics.</title>
        <authorList>
            <person name="Yin Z."/>
            <person name="Huang L."/>
        </authorList>
    </citation>
    <scope>NUCLEOTIDE SEQUENCE [LARGE SCALE GENOMIC DNA]</scope>
    <source>
        <strain evidence="2 3">YSFL</strain>
    </source>
</reference>
<sequence length="159" mass="18501">MFADGETLDDAHLIQLTEVIGPLPEQIFRAWRRGSCYFDASFRRTYNPEGDESLEGDVSSDSEAWKSEDRLSVSDDSESIFLEDDAVTSDSEDELARVRLSKPLEETFRQKKPNDIDEIEEKQILHLLRWIFQYNPVERPSAEEILRHEWFQTQSDASN</sequence>
<dbReference type="Gene3D" id="1.10.510.10">
    <property type="entry name" value="Transferase(Phosphotransferase) domain 1"/>
    <property type="match status" value="1"/>
</dbReference>
<accession>A0A423VFT8</accession>
<evidence type="ECO:0008006" key="4">
    <source>
        <dbReference type="Google" id="ProtNLM"/>
    </source>
</evidence>
<evidence type="ECO:0000256" key="1">
    <source>
        <dbReference type="SAM" id="MobiDB-lite"/>
    </source>
</evidence>
<evidence type="ECO:0000313" key="2">
    <source>
        <dbReference type="EMBL" id="ROV89747.1"/>
    </source>
</evidence>
<evidence type="ECO:0000313" key="3">
    <source>
        <dbReference type="Proteomes" id="UP000284375"/>
    </source>
</evidence>
<feature type="compositionally biased region" description="Acidic residues" evidence="1">
    <location>
        <begin position="49"/>
        <end position="60"/>
    </location>
</feature>
<dbReference type="Proteomes" id="UP000284375">
    <property type="component" value="Unassembled WGS sequence"/>
</dbReference>
<feature type="region of interest" description="Disordered" evidence="1">
    <location>
        <begin position="49"/>
        <end position="71"/>
    </location>
</feature>
<protein>
    <recommendedName>
        <fullName evidence="4">Protein kinase domain-containing protein</fullName>
    </recommendedName>
</protein>
<dbReference type="EMBL" id="LJZO01000055">
    <property type="protein sequence ID" value="ROV89747.1"/>
    <property type="molecule type" value="Genomic_DNA"/>
</dbReference>
<organism evidence="2 3">
    <name type="scientific">Cytospora chrysosperma</name>
    <name type="common">Cytospora canker fungus</name>
    <name type="synonym">Sphaeria chrysosperma</name>
    <dbReference type="NCBI Taxonomy" id="252740"/>
    <lineage>
        <taxon>Eukaryota</taxon>
        <taxon>Fungi</taxon>
        <taxon>Dikarya</taxon>
        <taxon>Ascomycota</taxon>
        <taxon>Pezizomycotina</taxon>
        <taxon>Sordariomycetes</taxon>
        <taxon>Sordariomycetidae</taxon>
        <taxon>Diaporthales</taxon>
        <taxon>Cytosporaceae</taxon>
        <taxon>Cytospora</taxon>
    </lineage>
</organism>
<comment type="caution">
    <text evidence="2">The sequence shown here is derived from an EMBL/GenBank/DDBJ whole genome shotgun (WGS) entry which is preliminary data.</text>
</comment>
<proteinExistence type="predicted"/>
<dbReference type="OrthoDB" id="5235188at2759"/>
<dbReference type="SUPFAM" id="SSF56112">
    <property type="entry name" value="Protein kinase-like (PK-like)"/>
    <property type="match status" value="2"/>
</dbReference>
<name>A0A423VFT8_CYTCH</name>
<keyword evidence="3" id="KW-1185">Reference proteome</keyword>
<gene>
    <name evidence="2" type="ORF">VSDG_08635</name>
</gene>